<feature type="non-terminal residue" evidence="2">
    <location>
        <position position="1"/>
    </location>
</feature>
<sequence length="109" mass="11956">VLLSVGPTTQTKSQSNKGKNLSKTLAAVPTINEKIAKNPECSTSSKSNAENRQSSSESDSDRESDGESISSPELALCRNYKNMKKLKTKIVKKNKVKTIIWKETAIKTQ</sequence>
<protein>
    <submittedName>
        <fullName evidence="2">Uncharacterized protein</fullName>
    </submittedName>
</protein>
<dbReference type="Proteomes" id="UP000076858">
    <property type="component" value="Unassembled WGS sequence"/>
</dbReference>
<feature type="compositionally biased region" description="Polar residues" evidence="1">
    <location>
        <begin position="40"/>
        <end position="53"/>
    </location>
</feature>
<keyword evidence="3" id="KW-1185">Reference proteome</keyword>
<proteinExistence type="predicted"/>
<organism evidence="2 3">
    <name type="scientific">Daphnia magna</name>
    <dbReference type="NCBI Taxonomy" id="35525"/>
    <lineage>
        <taxon>Eukaryota</taxon>
        <taxon>Metazoa</taxon>
        <taxon>Ecdysozoa</taxon>
        <taxon>Arthropoda</taxon>
        <taxon>Crustacea</taxon>
        <taxon>Branchiopoda</taxon>
        <taxon>Diplostraca</taxon>
        <taxon>Cladocera</taxon>
        <taxon>Anomopoda</taxon>
        <taxon>Daphniidae</taxon>
        <taxon>Daphnia</taxon>
    </lineage>
</organism>
<reference evidence="2 3" key="1">
    <citation type="submission" date="2016-03" db="EMBL/GenBank/DDBJ databases">
        <title>EvidentialGene: Evidence-directed Construction of Genes on Genomes.</title>
        <authorList>
            <person name="Gilbert D.G."/>
            <person name="Choi J.-H."/>
            <person name="Mockaitis K."/>
            <person name="Colbourne J."/>
            <person name="Pfrender M."/>
        </authorList>
    </citation>
    <scope>NUCLEOTIDE SEQUENCE [LARGE SCALE GENOMIC DNA]</scope>
    <source>
        <strain evidence="2 3">Xinb3</strain>
        <tissue evidence="2">Complete organism</tissue>
    </source>
</reference>
<evidence type="ECO:0000313" key="3">
    <source>
        <dbReference type="Proteomes" id="UP000076858"/>
    </source>
</evidence>
<feature type="compositionally biased region" description="Polar residues" evidence="1">
    <location>
        <begin position="1"/>
        <end position="23"/>
    </location>
</feature>
<comment type="caution">
    <text evidence="2">The sequence shown here is derived from an EMBL/GenBank/DDBJ whole genome shotgun (WGS) entry which is preliminary data.</text>
</comment>
<dbReference type="EMBL" id="LRGB01014682">
    <property type="protein sequence ID" value="KZR99121.1"/>
    <property type="molecule type" value="Genomic_DNA"/>
</dbReference>
<dbReference type="AlphaFoldDB" id="A0A164GM93"/>
<feature type="region of interest" description="Disordered" evidence="1">
    <location>
        <begin position="1"/>
        <end position="74"/>
    </location>
</feature>
<name>A0A164GM93_9CRUS</name>
<evidence type="ECO:0000313" key="2">
    <source>
        <dbReference type="EMBL" id="KZR99121.1"/>
    </source>
</evidence>
<evidence type="ECO:0000256" key="1">
    <source>
        <dbReference type="SAM" id="MobiDB-lite"/>
    </source>
</evidence>
<accession>A0A164GM93</accession>
<gene>
    <name evidence="2" type="ORF">APZ42_005147</name>
</gene>